<protein>
    <submittedName>
        <fullName evidence="1">Uncharacterized protein</fullName>
    </submittedName>
</protein>
<comment type="caution">
    <text evidence="1">The sequence shown here is derived from an EMBL/GenBank/DDBJ whole genome shotgun (WGS) entry which is preliminary data.</text>
</comment>
<dbReference type="Proteomes" id="UP000020681">
    <property type="component" value="Unassembled WGS sequence"/>
</dbReference>
<dbReference type="EMBL" id="JAOL01000026">
    <property type="protein sequence ID" value="EUA94001.1"/>
    <property type="molecule type" value="Genomic_DNA"/>
</dbReference>
<gene>
    <name evidence="1" type="ORF">I551_8730</name>
</gene>
<name>A0ABP3AVS4_MYCUL</name>
<evidence type="ECO:0000313" key="2">
    <source>
        <dbReference type="Proteomes" id="UP000020681"/>
    </source>
</evidence>
<evidence type="ECO:0000313" key="1">
    <source>
        <dbReference type="EMBL" id="EUA94001.1"/>
    </source>
</evidence>
<keyword evidence="2" id="KW-1185">Reference proteome</keyword>
<proteinExistence type="predicted"/>
<organism evidence="1 2">
    <name type="scientific">Mycobacterium ulcerans str. Harvey</name>
    <dbReference type="NCBI Taxonomy" id="1299332"/>
    <lineage>
        <taxon>Bacteria</taxon>
        <taxon>Bacillati</taxon>
        <taxon>Actinomycetota</taxon>
        <taxon>Actinomycetes</taxon>
        <taxon>Mycobacteriales</taxon>
        <taxon>Mycobacteriaceae</taxon>
        <taxon>Mycobacterium</taxon>
        <taxon>Mycobacterium ulcerans group</taxon>
    </lineage>
</organism>
<sequence length="74" mass="8391">MHQAGRTTAAGMRASPTLILWIWEEQPIWLAQIKRLKIGSGRSFGVDHKRDIGQRSPLHFGPDYVARPPGLRRC</sequence>
<reference evidence="1 2" key="1">
    <citation type="submission" date="2014-01" db="EMBL/GenBank/DDBJ databases">
        <authorList>
            <person name="Dobos K."/>
            <person name="Lenaerts A."/>
            <person name="Ordway D."/>
            <person name="DeGroote M.A."/>
            <person name="Parker T."/>
            <person name="Sizemore C."/>
            <person name="Tallon L.J."/>
            <person name="Sadzewicz L.K."/>
            <person name="Sengamalay N."/>
            <person name="Fraser C.M."/>
            <person name="Hine E."/>
            <person name="Shefchek K.A."/>
            <person name="Das S.P."/>
            <person name="Tettelin H."/>
        </authorList>
    </citation>
    <scope>NUCLEOTIDE SEQUENCE [LARGE SCALE GENOMIC DNA]</scope>
    <source>
        <strain evidence="1 2">Harvey</strain>
    </source>
</reference>
<accession>A0ABP3AVS4</accession>